<dbReference type="OrthoDB" id="9778515at2"/>
<evidence type="ECO:0000256" key="3">
    <source>
        <dbReference type="ARBA" id="ARBA00022801"/>
    </source>
</evidence>
<organism evidence="5 6">
    <name type="scientific">Phragmitibacter flavus</name>
    <dbReference type="NCBI Taxonomy" id="2576071"/>
    <lineage>
        <taxon>Bacteria</taxon>
        <taxon>Pseudomonadati</taxon>
        <taxon>Verrucomicrobiota</taxon>
        <taxon>Verrucomicrobiia</taxon>
        <taxon>Verrucomicrobiales</taxon>
        <taxon>Verrucomicrobiaceae</taxon>
        <taxon>Phragmitibacter</taxon>
    </lineage>
</organism>
<comment type="caution">
    <text evidence="5">The sequence shown here is derived from an EMBL/GenBank/DDBJ whole genome shotgun (WGS) entry which is preliminary data.</text>
</comment>
<name>A0A5R8KHD2_9BACT</name>
<reference evidence="5 6" key="1">
    <citation type="submission" date="2019-05" db="EMBL/GenBank/DDBJ databases">
        <title>Verrucobacter flavum gen. nov., sp. nov. a new member of the family Verrucomicrobiaceae.</title>
        <authorList>
            <person name="Szuroczki S."/>
            <person name="Abbaszade G."/>
            <person name="Szabo A."/>
            <person name="Felfoldi T."/>
            <person name="Schumann P."/>
            <person name="Boka K."/>
            <person name="Keki Z."/>
            <person name="Toumi M."/>
            <person name="Toth E."/>
        </authorList>
    </citation>
    <scope>NUCLEOTIDE SEQUENCE [LARGE SCALE GENOMIC DNA]</scope>
    <source>
        <strain evidence="5 6">MG-N-17</strain>
    </source>
</reference>
<dbReference type="PANTHER" id="PTHR20842">
    <property type="entry name" value="PROTEASE S51 ALPHA-ASPARTYL DIPEPTIDASE"/>
    <property type="match status" value="1"/>
</dbReference>
<dbReference type="AlphaFoldDB" id="A0A5R8KHD2"/>
<keyword evidence="3" id="KW-0378">Hydrolase</keyword>
<dbReference type="RefSeq" id="WP_138085322.1">
    <property type="nucleotide sequence ID" value="NZ_VAUV01000004.1"/>
</dbReference>
<protein>
    <recommendedName>
        <fullName evidence="7">Peptidase E</fullName>
    </recommendedName>
</protein>
<evidence type="ECO:0000313" key="5">
    <source>
        <dbReference type="EMBL" id="TLD71728.1"/>
    </source>
</evidence>
<dbReference type="InterPro" id="IPR005320">
    <property type="entry name" value="Peptidase_S51"/>
</dbReference>
<keyword evidence="4" id="KW-0720">Serine protease</keyword>
<evidence type="ECO:0000313" key="6">
    <source>
        <dbReference type="Proteomes" id="UP000306196"/>
    </source>
</evidence>
<keyword evidence="6" id="KW-1185">Reference proteome</keyword>
<dbReference type="GO" id="GO:0006508">
    <property type="term" value="P:proteolysis"/>
    <property type="evidence" value="ECO:0007669"/>
    <property type="project" value="UniProtKB-KW"/>
</dbReference>
<accession>A0A5R8KHD2</accession>
<evidence type="ECO:0000256" key="2">
    <source>
        <dbReference type="ARBA" id="ARBA00022670"/>
    </source>
</evidence>
<keyword evidence="2" id="KW-0645">Protease</keyword>
<proteinExistence type="inferred from homology"/>
<dbReference type="PANTHER" id="PTHR20842:SF0">
    <property type="entry name" value="ALPHA-ASPARTYL DIPEPTIDASE"/>
    <property type="match status" value="1"/>
</dbReference>
<evidence type="ECO:0000256" key="1">
    <source>
        <dbReference type="ARBA" id="ARBA00006534"/>
    </source>
</evidence>
<dbReference type="Pfam" id="PF03575">
    <property type="entry name" value="Peptidase_S51"/>
    <property type="match status" value="1"/>
</dbReference>
<gene>
    <name evidence="5" type="ORF">FEM03_06205</name>
</gene>
<comment type="similarity">
    <text evidence="1">Belongs to the peptidase S51 family.</text>
</comment>
<dbReference type="InterPro" id="IPR029062">
    <property type="entry name" value="Class_I_gatase-like"/>
</dbReference>
<dbReference type="EMBL" id="VAUV01000004">
    <property type="protein sequence ID" value="TLD71728.1"/>
    <property type="molecule type" value="Genomic_DNA"/>
</dbReference>
<dbReference type="Proteomes" id="UP000306196">
    <property type="component" value="Unassembled WGS sequence"/>
</dbReference>
<evidence type="ECO:0008006" key="7">
    <source>
        <dbReference type="Google" id="ProtNLM"/>
    </source>
</evidence>
<evidence type="ECO:0000256" key="4">
    <source>
        <dbReference type="ARBA" id="ARBA00022825"/>
    </source>
</evidence>
<dbReference type="Gene3D" id="3.40.50.880">
    <property type="match status" value="1"/>
</dbReference>
<dbReference type="SUPFAM" id="SSF52317">
    <property type="entry name" value="Class I glutamine amidotransferase-like"/>
    <property type="match status" value="1"/>
</dbReference>
<dbReference type="GO" id="GO:0008236">
    <property type="term" value="F:serine-type peptidase activity"/>
    <property type="evidence" value="ECO:0007669"/>
    <property type="project" value="UniProtKB-KW"/>
</dbReference>
<sequence>MHLYLSSFLIGDQGHKLAELARGKTALLVSNALDSSNNSEHLRLKMEREIGLLADLGIPAETLDLRDYFTSQDILSEKLDAAGMLWVVGGNTFLLRKAMHLSGLDRLLHGKVDDEDFLYGGYSAGICVLSPSLRGIHLADEPESQSNGYEHPTIWEGLGIIDYYIVPHYRCDHFESESMETVVDYYRENDLPYRAIPDGEVILDTSHKTENKTLDSTAGNAPV</sequence>